<evidence type="ECO:0000313" key="2">
    <source>
        <dbReference type="EMBL" id="CAH1429860.1"/>
    </source>
</evidence>
<keyword evidence="3" id="KW-1185">Reference proteome</keyword>
<accession>A0AAU9MTW1</accession>
<dbReference type="PANTHER" id="PTHR34945:SF2">
    <property type="entry name" value="2-OXOGLUTARATE (2OG) AND FE(II)-DEPENDENT OXYGENASE SUPERFAMILY PROTEIN"/>
    <property type="match status" value="1"/>
</dbReference>
<dbReference type="Proteomes" id="UP001157418">
    <property type="component" value="Unassembled WGS sequence"/>
</dbReference>
<evidence type="ECO:0000313" key="3">
    <source>
        <dbReference type="Proteomes" id="UP001157418"/>
    </source>
</evidence>
<dbReference type="SUPFAM" id="SSF51197">
    <property type="entry name" value="Clavaminate synthase-like"/>
    <property type="match status" value="1"/>
</dbReference>
<dbReference type="EMBL" id="CAKMRJ010003170">
    <property type="protein sequence ID" value="CAH1429860.1"/>
    <property type="molecule type" value="Genomic_DNA"/>
</dbReference>
<feature type="compositionally biased region" description="Acidic residues" evidence="1">
    <location>
        <begin position="144"/>
        <end position="157"/>
    </location>
</feature>
<feature type="region of interest" description="Disordered" evidence="1">
    <location>
        <begin position="142"/>
        <end position="167"/>
    </location>
</feature>
<name>A0AAU9MTW1_9ASTR</name>
<evidence type="ECO:0000256" key="1">
    <source>
        <dbReference type="SAM" id="MobiDB-lite"/>
    </source>
</evidence>
<comment type="caution">
    <text evidence="2">The sequence shown here is derived from an EMBL/GenBank/DDBJ whole genome shotgun (WGS) entry which is preliminary data.</text>
</comment>
<evidence type="ECO:0008006" key="4">
    <source>
        <dbReference type="Google" id="ProtNLM"/>
    </source>
</evidence>
<dbReference type="InterPro" id="IPR027443">
    <property type="entry name" value="IPNS-like_sf"/>
</dbReference>
<feature type="compositionally biased region" description="Polar residues" evidence="1">
    <location>
        <begin position="1"/>
        <end position="12"/>
    </location>
</feature>
<sequence length="382" mass="42033">MASSTQNHQQHFPTSSGTTSAPPPTPSTTKHNFTSTSDSAATDLLSRLLHRLPPTLSNTPLLLRRRSSIATTTTTSPPVVPFSELNSSLSTTLPSVSELGFFQLTSHSIPSELARSAESDSLSLFNLPRHLKHQHFPRSWPLGFDDDDDDDDEEDNGTGDSLFLDSSCSTDSSELSLSSLREFTREMEKIGFAVVEALLCAMGLQNPAGEDPDSLCSMMWVSNRSGSPDDKLVGSGVFYPYVVGLHYQFRSQSCSLLADPGWVTVSSSMDSILVTLGDIAQVWSNGKLKKVSGKPALSMEEGNNSSPFTSMSLLVTLPLESTVSPLYPRVVISNHDNKNQHEDEDSESNEVNKFNSFSFEDYAWRVYHERVPLKDPLDRYRI</sequence>
<protein>
    <recommendedName>
        <fullName evidence="4">Non-haem dioxygenase N-terminal domain-containing protein</fullName>
    </recommendedName>
</protein>
<gene>
    <name evidence="2" type="ORF">LVIROSA_LOCUS16685</name>
</gene>
<dbReference type="PANTHER" id="PTHR34945">
    <property type="entry name" value="2-OXOGLUTARATE (2OG) AND FE(II)-DEPENDENT OXYGENASE SUPERFAMILY PROTEIN"/>
    <property type="match status" value="1"/>
</dbReference>
<dbReference type="AlphaFoldDB" id="A0AAU9MTW1"/>
<dbReference type="Gene3D" id="2.60.120.330">
    <property type="entry name" value="B-lactam Antibiotic, Isopenicillin N Synthase, Chain"/>
    <property type="match status" value="1"/>
</dbReference>
<feature type="region of interest" description="Disordered" evidence="1">
    <location>
        <begin position="1"/>
        <end position="37"/>
    </location>
</feature>
<proteinExistence type="predicted"/>
<reference evidence="2 3" key="1">
    <citation type="submission" date="2022-01" db="EMBL/GenBank/DDBJ databases">
        <authorList>
            <person name="Xiong W."/>
            <person name="Schranz E."/>
        </authorList>
    </citation>
    <scope>NUCLEOTIDE SEQUENCE [LARGE SCALE GENOMIC DNA]</scope>
</reference>
<organism evidence="2 3">
    <name type="scientific">Lactuca virosa</name>
    <dbReference type="NCBI Taxonomy" id="75947"/>
    <lineage>
        <taxon>Eukaryota</taxon>
        <taxon>Viridiplantae</taxon>
        <taxon>Streptophyta</taxon>
        <taxon>Embryophyta</taxon>
        <taxon>Tracheophyta</taxon>
        <taxon>Spermatophyta</taxon>
        <taxon>Magnoliopsida</taxon>
        <taxon>eudicotyledons</taxon>
        <taxon>Gunneridae</taxon>
        <taxon>Pentapetalae</taxon>
        <taxon>asterids</taxon>
        <taxon>campanulids</taxon>
        <taxon>Asterales</taxon>
        <taxon>Asteraceae</taxon>
        <taxon>Cichorioideae</taxon>
        <taxon>Cichorieae</taxon>
        <taxon>Lactucinae</taxon>
        <taxon>Lactuca</taxon>
    </lineage>
</organism>